<dbReference type="SUPFAM" id="SSF158472">
    <property type="entry name" value="HAMP domain-like"/>
    <property type="match status" value="1"/>
</dbReference>
<dbReference type="InterPro" id="IPR011042">
    <property type="entry name" value="6-blade_b-propeller_TolB-like"/>
</dbReference>
<accession>A0A1F7WQJ6</accession>
<evidence type="ECO:0000259" key="2">
    <source>
        <dbReference type="PROSITE" id="PS50125"/>
    </source>
</evidence>
<dbReference type="Pfam" id="PF00672">
    <property type="entry name" value="HAMP"/>
    <property type="match status" value="1"/>
</dbReference>
<organism evidence="4 5">
    <name type="scientific">Candidatus Wallbacteria bacterium GWC2_49_35</name>
    <dbReference type="NCBI Taxonomy" id="1817813"/>
    <lineage>
        <taxon>Bacteria</taxon>
        <taxon>Candidatus Walliibacteriota</taxon>
    </lineage>
</organism>
<dbReference type="AlphaFoldDB" id="A0A1F7WQJ6"/>
<dbReference type="STRING" id="1817813.A2008_13550"/>
<dbReference type="Gene3D" id="6.10.340.10">
    <property type="match status" value="1"/>
</dbReference>
<evidence type="ECO:0000313" key="4">
    <source>
        <dbReference type="EMBL" id="OGM05094.1"/>
    </source>
</evidence>
<evidence type="ECO:0008006" key="6">
    <source>
        <dbReference type="Google" id="ProtNLM"/>
    </source>
</evidence>
<dbReference type="GO" id="GO:0016020">
    <property type="term" value="C:membrane"/>
    <property type="evidence" value="ECO:0007669"/>
    <property type="project" value="InterPro"/>
</dbReference>
<dbReference type="PROSITE" id="PS50885">
    <property type="entry name" value="HAMP"/>
    <property type="match status" value="1"/>
</dbReference>
<dbReference type="Pfam" id="PF00211">
    <property type="entry name" value="Guanylate_cyc"/>
    <property type="match status" value="1"/>
</dbReference>
<comment type="caution">
    <text evidence="4">The sequence shown here is derived from an EMBL/GenBank/DDBJ whole genome shotgun (WGS) entry which is preliminary data.</text>
</comment>
<dbReference type="SMART" id="SM00044">
    <property type="entry name" value="CYCc"/>
    <property type="match status" value="1"/>
</dbReference>
<dbReference type="SMART" id="SM00304">
    <property type="entry name" value="HAMP"/>
    <property type="match status" value="1"/>
</dbReference>
<dbReference type="Gene3D" id="2.120.10.30">
    <property type="entry name" value="TolB, C-terminal domain"/>
    <property type="match status" value="1"/>
</dbReference>
<dbReference type="CDD" id="cd07302">
    <property type="entry name" value="CHD"/>
    <property type="match status" value="1"/>
</dbReference>
<feature type="transmembrane region" description="Helical" evidence="1">
    <location>
        <begin position="394"/>
        <end position="414"/>
    </location>
</feature>
<sequence>MSLDVIKKILLLFAVFAAAAFFAIAGREELERGPFDGAFRFRSPYWAIADDSQNVLLVDRECRRLTLMSSGGEVLWTKTGGRRSHGEAFEYYDTKFDSRGNIYVINAVKEFGASDYSRMEVLKYSPNGAFVKKIASHENCDFGSFLNIRDASGAALFYTCAGRDSQKMELMKIDCAANSAGGFMKIPVSTDNFRIAAGVYPGEIFVSTLDGRISRVVSEGSLETCLSSPPAPFPDQVWADSNGRLYFNSFDDMNIYRVSEAVRRAGFFFDGESGVDGKDVGGSGGSSFEVFLSLDKIKKIVGAESYFFKWISVNGPDEITAVNLSDGKILSIRPDGSIAARITVGSYSAELFAYHIAVWLALAAAALIFLYFLARVYYTVFTKSTSIIIQNIAVFTPILVISIYLTAATIYNFIYPKYEDEIRNKLLTVAQAAGALVDGGLVSAINSRNDGISSAFDQLGVQLRGVLNENRDVWNAKLSVMAFKKRNGILHVACDPIGNYLTMEPYPYAIRAHHDAIDNTKVSGGKFSDPDAEYMTAVAPLKNAAGEITGAIGVAVDYNVIRELDGFFVARVVRGIIIALAANFTLLILISYFLFVSLRAMRGTVKQITGGDFDVQIPAGREDELGELGAGINFMTKSLKEYISKIVKLNESYYRFVPRNFLELLNIESAVTTKLGDNVSREMAVLFSDIRGFSAMSEKMPPQQNFNFINSYLGCMGPVIRKNGGFIDKYIGGIIMALFERPAEAMKCSLAMADKLAEFNLQRSRSGEEPIAIGVGIHFGELMLGIVGEHERISATVISDTVNLASRLEGLCKHYGAAIIVSGRIAENAGAENYDTRPLGRVMVKGKKDPVDIVEVIIPGLDGCCKLKSETKELFAAGLKKYCAADIAGALRAFKETLEKNPADAAAALFANKCEEMLRNGVPEGFAGVDKLTAK</sequence>
<dbReference type="EMBL" id="MGFH01000127">
    <property type="protein sequence ID" value="OGM05094.1"/>
    <property type="molecule type" value="Genomic_DNA"/>
</dbReference>
<feature type="domain" description="HAMP" evidence="3">
    <location>
        <begin position="592"/>
        <end position="644"/>
    </location>
</feature>
<feature type="transmembrane region" description="Helical" evidence="1">
    <location>
        <begin position="351"/>
        <end position="373"/>
    </location>
</feature>
<feature type="domain" description="Guanylate cyclase" evidence="2">
    <location>
        <begin position="684"/>
        <end position="809"/>
    </location>
</feature>
<dbReference type="PROSITE" id="PS50125">
    <property type="entry name" value="GUANYLATE_CYCLASE_2"/>
    <property type="match status" value="1"/>
</dbReference>
<dbReference type="SUPFAM" id="SSF63829">
    <property type="entry name" value="Calcium-dependent phosphotriesterase"/>
    <property type="match status" value="1"/>
</dbReference>
<dbReference type="SUPFAM" id="SSF55073">
    <property type="entry name" value="Nucleotide cyclase"/>
    <property type="match status" value="1"/>
</dbReference>
<proteinExistence type="predicted"/>
<dbReference type="GO" id="GO:0006171">
    <property type="term" value="P:cAMP biosynthetic process"/>
    <property type="evidence" value="ECO:0007669"/>
    <property type="project" value="TreeGrafter"/>
</dbReference>
<dbReference type="Gene3D" id="3.30.70.1230">
    <property type="entry name" value="Nucleotide cyclase"/>
    <property type="match status" value="1"/>
</dbReference>
<dbReference type="InterPro" id="IPR003660">
    <property type="entry name" value="HAMP_dom"/>
</dbReference>
<keyword evidence="1" id="KW-1133">Transmembrane helix</keyword>
<dbReference type="InterPro" id="IPR050697">
    <property type="entry name" value="Adenylyl/Guanylyl_Cyclase_3/4"/>
</dbReference>
<keyword evidence="1" id="KW-0812">Transmembrane</keyword>
<dbReference type="PANTHER" id="PTHR43081:SF1">
    <property type="entry name" value="ADENYLATE CYCLASE, TERMINAL-DIFFERENTIATION SPECIFIC"/>
    <property type="match status" value="1"/>
</dbReference>
<evidence type="ECO:0000313" key="5">
    <source>
        <dbReference type="Proteomes" id="UP000178735"/>
    </source>
</evidence>
<name>A0A1F7WQJ6_9BACT</name>
<protein>
    <recommendedName>
        <fullName evidence="6">HAMP domain-containing protein</fullName>
    </recommendedName>
</protein>
<dbReference type="InterPro" id="IPR029787">
    <property type="entry name" value="Nucleotide_cyclase"/>
</dbReference>
<dbReference type="GO" id="GO:0004016">
    <property type="term" value="F:adenylate cyclase activity"/>
    <property type="evidence" value="ECO:0007669"/>
    <property type="project" value="UniProtKB-ARBA"/>
</dbReference>
<evidence type="ECO:0000259" key="3">
    <source>
        <dbReference type="PROSITE" id="PS50885"/>
    </source>
</evidence>
<dbReference type="CDD" id="cd06225">
    <property type="entry name" value="HAMP"/>
    <property type="match status" value="1"/>
</dbReference>
<feature type="transmembrane region" description="Helical" evidence="1">
    <location>
        <begin position="572"/>
        <end position="595"/>
    </location>
</feature>
<keyword evidence="1" id="KW-0472">Membrane</keyword>
<dbReference type="PANTHER" id="PTHR43081">
    <property type="entry name" value="ADENYLATE CYCLASE, TERMINAL-DIFFERENTIATION SPECIFIC-RELATED"/>
    <property type="match status" value="1"/>
</dbReference>
<dbReference type="InterPro" id="IPR001054">
    <property type="entry name" value="A/G_cyclase"/>
</dbReference>
<dbReference type="Proteomes" id="UP000178735">
    <property type="component" value="Unassembled WGS sequence"/>
</dbReference>
<gene>
    <name evidence="4" type="ORF">A2008_13550</name>
</gene>
<dbReference type="GO" id="GO:0035556">
    <property type="term" value="P:intracellular signal transduction"/>
    <property type="evidence" value="ECO:0007669"/>
    <property type="project" value="InterPro"/>
</dbReference>
<evidence type="ECO:0000256" key="1">
    <source>
        <dbReference type="SAM" id="Phobius"/>
    </source>
</evidence>
<reference evidence="4 5" key="1">
    <citation type="journal article" date="2016" name="Nat. Commun.">
        <title>Thousands of microbial genomes shed light on interconnected biogeochemical processes in an aquifer system.</title>
        <authorList>
            <person name="Anantharaman K."/>
            <person name="Brown C.T."/>
            <person name="Hug L.A."/>
            <person name="Sharon I."/>
            <person name="Castelle C.J."/>
            <person name="Probst A.J."/>
            <person name="Thomas B.C."/>
            <person name="Singh A."/>
            <person name="Wilkins M.J."/>
            <person name="Karaoz U."/>
            <person name="Brodie E.L."/>
            <person name="Williams K.H."/>
            <person name="Hubbard S.S."/>
            <person name="Banfield J.F."/>
        </authorList>
    </citation>
    <scope>NUCLEOTIDE SEQUENCE [LARGE SCALE GENOMIC DNA]</scope>
</reference>